<name>Q0KIQ3_SOLDE</name>
<dbReference type="AlphaFoldDB" id="Q0KIQ3"/>
<sequence length="145" mass="16507">MDGGYFLTFSYTSGIFLALFRFENSKFKSFHHFGPTPFSAIFAPLRKRGNRRFGSKTCPWERRVSIPHPQGRRMASRSAQELNERTVHQGQRNKTTINLLVRELALLMGLIAGKEKWAGSGIIGLGRLNLERGWLKISGLLEKLE</sequence>
<dbReference type="EMBL" id="AC149288">
    <property type="protein sequence ID" value="ABI34324.1"/>
    <property type="molecule type" value="Genomic_DNA"/>
</dbReference>
<protein>
    <submittedName>
        <fullName evidence="1">Uncharacterized protein</fullName>
    </submittedName>
</protein>
<evidence type="ECO:0000313" key="1">
    <source>
        <dbReference type="EMBL" id="ABI34324.1"/>
    </source>
</evidence>
<accession>Q0KIQ3</accession>
<proteinExistence type="predicted"/>
<gene>
    <name evidence="1" type="ORF">SDM1_34t00014</name>
</gene>
<organism evidence="1">
    <name type="scientific">Solanum demissum</name>
    <name type="common">Wild potato</name>
    <dbReference type="NCBI Taxonomy" id="50514"/>
    <lineage>
        <taxon>Eukaryota</taxon>
        <taxon>Viridiplantae</taxon>
        <taxon>Streptophyta</taxon>
        <taxon>Embryophyta</taxon>
        <taxon>Tracheophyta</taxon>
        <taxon>Spermatophyta</taxon>
        <taxon>Magnoliopsida</taxon>
        <taxon>eudicotyledons</taxon>
        <taxon>Gunneridae</taxon>
        <taxon>Pentapetalae</taxon>
        <taxon>asterids</taxon>
        <taxon>lamiids</taxon>
        <taxon>Solanales</taxon>
        <taxon>Solanaceae</taxon>
        <taxon>Solanoideae</taxon>
        <taxon>Solaneae</taxon>
        <taxon>Solanum</taxon>
    </lineage>
</organism>
<reference evidence="1" key="2">
    <citation type="submission" date="2006-08" db="EMBL/GenBank/DDBJ databases">
        <authorList>
            <person name="Childs K."/>
        </authorList>
    </citation>
    <scope>NUCLEOTIDE SEQUENCE</scope>
</reference>
<reference evidence="1" key="1">
    <citation type="submission" date="2004-05" db="EMBL/GenBank/DDBJ databases">
        <authorList>
            <person name="Buell R."/>
            <person name="Liu J."/>
            <person name="Childs K."/>
            <person name="Zaborsky J."/>
            <person name="Tallon L."/>
            <person name="Wirtz U."/>
            <person name="Wei F."/>
            <person name="Kuang H."/>
            <person name="Zhang P."/>
            <person name="Marano M."/>
            <person name="Baker B."/>
        </authorList>
    </citation>
    <scope>NUCLEOTIDE SEQUENCE</scope>
</reference>